<dbReference type="AlphaFoldDB" id="A0A2G8LP25"/>
<protein>
    <submittedName>
        <fullName evidence="2">Uncharacterized protein</fullName>
    </submittedName>
</protein>
<accession>A0A2G8LP25</accession>
<name>A0A2G8LP25_STIJA</name>
<reference evidence="2 3" key="1">
    <citation type="journal article" date="2017" name="PLoS Biol.">
        <title>The sea cucumber genome provides insights into morphological evolution and visceral regeneration.</title>
        <authorList>
            <person name="Zhang X."/>
            <person name="Sun L."/>
            <person name="Yuan J."/>
            <person name="Sun Y."/>
            <person name="Gao Y."/>
            <person name="Zhang L."/>
            <person name="Li S."/>
            <person name="Dai H."/>
            <person name="Hamel J.F."/>
            <person name="Liu C."/>
            <person name="Yu Y."/>
            <person name="Liu S."/>
            <person name="Lin W."/>
            <person name="Guo K."/>
            <person name="Jin S."/>
            <person name="Xu P."/>
            <person name="Storey K.B."/>
            <person name="Huan P."/>
            <person name="Zhang T."/>
            <person name="Zhou Y."/>
            <person name="Zhang J."/>
            <person name="Lin C."/>
            <person name="Li X."/>
            <person name="Xing L."/>
            <person name="Huo D."/>
            <person name="Sun M."/>
            <person name="Wang L."/>
            <person name="Mercier A."/>
            <person name="Li F."/>
            <person name="Yang H."/>
            <person name="Xiang J."/>
        </authorList>
    </citation>
    <scope>NUCLEOTIDE SEQUENCE [LARGE SCALE GENOMIC DNA]</scope>
    <source>
        <strain evidence="2">Shaxun</strain>
        <tissue evidence="2">Muscle</tissue>
    </source>
</reference>
<comment type="caution">
    <text evidence="2">The sequence shown here is derived from an EMBL/GenBank/DDBJ whole genome shotgun (WGS) entry which is preliminary data.</text>
</comment>
<feature type="region of interest" description="Disordered" evidence="1">
    <location>
        <begin position="98"/>
        <end position="188"/>
    </location>
</feature>
<evidence type="ECO:0000313" key="3">
    <source>
        <dbReference type="Proteomes" id="UP000230750"/>
    </source>
</evidence>
<feature type="region of interest" description="Disordered" evidence="1">
    <location>
        <begin position="1"/>
        <end position="20"/>
    </location>
</feature>
<evidence type="ECO:0000256" key="1">
    <source>
        <dbReference type="SAM" id="MobiDB-lite"/>
    </source>
</evidence>
<proteinExistence type="predicted"/>
<sequence length="188" mass="20255">MNASSSSDFPPQDKTADTSSVVREMCTLDETENETQTLTGICEDATSKTSSMSVAKLSSDNVSSFWDGFSVDEKIEIKQKSIESWVKDSTHSLCAVNSTSADSIGSSNQTGKSDCDTKDTTPRSSPTDDILSIKQPAESMTYAGDQEHPSGTSGTFSQATNQPNRRNHHLHTQITSSPANNQSYQSVL</sequence>
<keyword evidence="3" id="KW-1185">Reference proteome</keyword>
<feature type="compositionally biased region" description="Polar residues" evidence="1">
    <location>
        <begin position="149"/>
        <end position="164"/>
    </location>
</feature>
<organism evidence="2 3">
    <name type="scientific">Stichopus japonicus</name>
    <name type="common">Sea cucumber</name>
    <dbReference type="NCBI Taxonomy" id="307972"/>
    <lineage>
        <taxon>Eukaryota</taxon>
        <taxon>Metazoa</taxon>
        <taxon>Echinodermata</taxon>
        <taxon>Eleutherozoa</taxon>
        <taxon>Echinozoa</taxon>
        <taxon>Holothuroidea</taxon>
        <taxon>Aspidochirotacea</taxon>
        <taxon>Aspidochirotida</taxon>
        <taxon>Stichopodidae</taxon>
        <taxon>Apostichopus</taxon>
    </lineage>
</organism>
<dbReference type="EMBL" id="MRZV01000020">
    <property type="protein sequence ID" value="PIK62001.1"/>
    <property type="molecule type" value="Genomic_DNA"/>
</dbReference>
<dbReference type="Proteomes" id="UP000230750">
    <property type="component" value="Unassembled WGS sequence"/>
</dbReference>
<feature type="compositionally biased region" description="Polar residues" evidence="1">
    <location>
        <begin position="172"/>
        <end position="188"/>
    </location>
</feature>
<gene>
    <name evidence="2" type="ORF">BSL78_01012</name>
</gene>
<evidence type="ECO:0000313" key="2">
    <source>
        <dbReference type="EMBL" id="PIK62001.1"/>
    </source>
</evidence>
<feature type="compositionally biased region" description="Polar residues" evidence="1">
    <location>
        <begin position="98"/>
        <end position="112"/>
    </location>
</feature>